<dbReference type="Pfam" id="PF00534">
    <property type="entry name" value="Glycos_transf_1"/>
    <property type="match status" value="1"/>
</dbReference>
<dbReference type="InterPro" id="IPR028098">
    <property type="entry name" value="Glyco_trans_4-like_N"/>
</dbReference>
<comment type="caution">
    <text evidence="3">The sequence shown here is derived from an EMBL/GenBank/DDBJ whole genome shotgun (WGS) entry which is preliminary data.</text>
</comment>
<dbReference type="PANTHER" id="PTHR45947">
    <property type="entry name" value="SULFOQUINOVOSYL TRANSFERASE SQD2"/>
    <property type="match status" value="1"/>
</dbReference>
<dbReference type="Proteomes" id="UP000290407">
    <property type="component" value="Unassembled WGS sequence"/>
</dbReference>
<protein>
    <submittedName>
        <fullName evidence="3">Colanic acid biosynthesis glycosyltransferase WcaI</fullName>
    </submittedName>
</protein>
<evidence type="ECO:0000259" key="2">
    <source>
        <dbReference type="Pfam" id="PF13579"/>
    </source>
</evidence>
<gene>
    <name evidence="3" type="primary">wcaI</name>
    <name evidence="3" type="ORF">EQG79_19565</name>
</gene>
<dbReference type="Pfam" id="PF13579">
    <property type="entry name" value="Glyco_trans_4_4"/>
    <property type="match status" value="1"/>
</dbReference>
<dbReference type="PANTHER" id="PTHR45947:SF3">
    <property type="entry name" value="SULFOQUINOVOSYL TRANSFERASE SQD2"/>
    <property type="match status" value="1"/>
</dbReference>
<keyword evidence="4" id="KW-1185">Reference proteome</keyword>
<accession>A0A4Q2UGS1</accession>
<dbReference type="GO" id="GO:0016758">
    <property type="term" value="F:hexosyltransferase activity"/>
    <property type="evidence" value="ECO:0007669"/>
    <property type="project" value="TreeGrafter"/>
</dbReference>
<dbReference type="SUPFAM" id="SSF53756">
    <property type="entry name" value="UDP-Glycosyltransferase/glycogen phosphorylase"/>
    <property type="match status" value="1"/>
</dbReference>
<dbReference type="EMBL" id="SBLB01000005">
    <property type="protein sequence ID" value="RYC68547.1"/>
    <property type="molecule type" value="Genomic_DNA"/>
</dbReference>
<proteinExistence type="predicted"/>
<name>A0A4Q2UGS1_9BACT</name>
<dbReference type="Gene3D" id="3.40.50.2000">
    <property type="entry name" value="Glycogen Phosphorylase B"/>
    <property type="match status" value="2"/>
</dbReference>
<sequence length="414" mass="46648">MKKLKLLFYAANFTPELTGSGKYNGELVDWLAQRGHSIDVITTHPHYPKWKIDPAYRGKLWTVDKLNNVTIYRCPLYVPMNPSGFKRILHEISFAVSSFPVWLKVFFSNYDAVVCVSPPMFIGLLPYLYGKLKHIPYLFHIQDLQVDAARTLGLIKNERLLYLLGNIEKFLLKKATVVSSIGLGMRHMILSKGVQSNKFFMLPNWVDTKFIRPLNKHESFRSLYGFQPSDLVIMYAGNLGAKQGLEILLDVAEILISNKSIKFLINGEGAIKQMLLVDSHKRKLSNVFFGPGVPYEDLPRLMSTADIHVVIQKRGMTNIVMPSKLTTILASGGVTIVTAEESSLLAQQLISDNVALIVQPESAVLLAQAILDLAISDNLVKLKENARRYAVLMLNKDTLLLPYEKKIMSVSKRK</sequence>
<feature type="domain" description="Glycosyltransferase subfamily 4-like N-terminal" evidence="2">
    <location>
        <begin position="18"/>
        <end position="205"/>
    </location>
</feature>
<dbReference type="AlphaFoldDB" id="A0A4Q2UGS1"/>
<dbReference type="InterPro" id="IPR001296">
    <property type="entry name" value="Glyco_trans_1"/>
</dbReference>
<evidence type="ECO:0000313" key="4">
    <source>
        <dbReference type="Proteomes" id="UP000290407"/>
    </source>
</evidence>
<evidence type="ECO:0000259" key="1">
    <source>
        <dbReference type="Pfam" id="PF00534"/>
    </source>
</evidence>
<dbReference type="NCBIfam" id="NF007640">
    <property type="entry name" value="PRK10307.1"/>
    <property type="match status" value="1"/>
</dbReference>
<dbReference type="InterPro" id="IPR050194">
    <property type="entry name" value="Glycosyltransferase_grp1"/>
</dbReference>
<organism evidence="3 4">
    <name type="scientific">Spirosoma sordidisoli</name>
    <dbReference type="NCBI Taxonomy" id="2502893"/>
    <lineage>
        <taxon>Bacteria</taxon>
        <taxon>Pseudomonadati</taxon>
        <taxon>Bacteroidota</taxon>
        <taxon>Cytophagia</taxon>
        <taxon>Cytophagales</taxon>
        <taxon>Cytophagaceae</taxon>
        <taxon>Spirosoma</taxon>
    </lineage>
</organism>
<dbReference type="RefSeq" id="WP_129603343.1">
    <property type="nucleotide sequence ID" value="NZ_SBLB01000005.1"/>
</dbReference>
<reference evidence="3 4" key="1">
    <citation type="submission" date="2019-01" db="EMBL/GenBank/DDBJ databases">
        <title>Spirosoma flava sp. nov., a propanil-degrading bacterium isolated from herbicide-contaminated soil.</title>
        <authorList>
            <person name="Zhang L."/>
            <person name="Jiang J.-D."/>
        </authorList>
    </citation>
    <scope>NUCLEOTIDE SEQUENCE [LARGE SCALE GENOMIC DNA]</scope>
    <source>
        <strain evidence="3 4">TY50</strain>
    </source>
</reference>
<keyword evidence="3" id="KW-0808">Transferase</keyword>
<feature type="domain" description="Glycosyl transferase family 1" evidence="1">
    <location>
        <begin position="225"/>
        <end position="387"/>
    </location>
</feature>
<evidence type="ECO:0000313" key="3">
    <source>
        <dbReference type="EMBL" id="RYC68547.1"/>
    </source>
</evidence>
<dbReference type="CDD" id="cd03794">
    <property type="entry name" value="GT4_WbuB-like"/>
    <property type="match status" value="1"/>
</dbReference>